<dbReference type="InterPro" id="IPR027417">
    <property type="entry name" value="P-loop_NTPase"/>
</dbReference>
<proteinExistence type="predicted"/>
<sequence>MIVFVLRAFRDDSVAAHRNRVDPAADLEELWAELLFSDLEQVGNRIEKLQAALRKPTPDRKDNLRELELMERMQAALEEEKPLSQAVKDFRKACGQ</sequence>
<reference evidence="1" key="1">
    <citation type="journal article" date="2015" name="Nature">
        <title>Complex archaea that bridge the gap between prokaryotes and eukaryotes.</title>
        <authorList>
            <person name="Spang A."/>
            <person name="Saw J.H."/>
            <person name="Jorgensen S.L."/>
            <person name="Zaremba-Niedzwiedzka K."/>
            <person name="Martijn J."/>
            <person name="Lind A.E."/>
            <person name="van Eijk R."/>
            <person name="Schleper C."/>
            <person name="Guy L."/>
            <person name="Ettema T.J."/>
        </authorList>
    </citation>
    <scope>NUCLEOTIDE SEQUENCE</scope>
</reference>
<protein>
    <submittedName>
        <fullName evidence="1">Uncharacterized protein</fullName>
    </submittedName>
</protein>
<gene>
    <name evidence="1" type="ORF">LCGC14_1601350</name>
</gene>
<name>A0A0F9KRP3_9ZZZZ</name>
<dbReference type="Gene3D" id="1.10.150.300">
    <property type="entry name" value="TGS-like domain"/>
    <property type="match status" value="1"/>
</dbReference>
<comment type="caution">
    <text evidence="1">The sequence shown here is derived from an EMBL/GenBank/DDBJ whole genome shotgun (WGS) entry which is preliminary data.</text>
</comment>
<dbReference type="InterPro" id="IPR023192">
    <property type="entry name" value="TGS-like_dom_sf"/>
</dbReference>
<accession>A0A0F9KRP3</accession>
<dbReference type="AlphaFoldDB" id="A0A0F9KRP3"/>
<organism evidence="1">
    <name type="scientific">marine sediment metagenome</name>
    <dbReference type="NCBI Taxonomy" id="412755"/>
    <lineage>
        <taxon>unclassified sequences</taxon>
        <taxon>metagenomes</taxon>
        <taxon>ecological metagenomes</taxon>
    </lineage>
</organism>
<dbReference type="Gene3D" id="3.40.50.300">
    <property type="entry name" value="P-loop containing nucleotide triphosphate hydrolases"/>
    <property type="match status" value="1"/>
</dbReference>
<dbReference type="EMBL" id="LAZR01012845">
    <property type="protein sequence ID" value="KKM24808.1"/>
    <property type="molecule type" value="Genomic_DNA"/>
</dbReference>
<evidence type="ECO:0000313" key="1">
    <source>
        <dbReference type="EMBL" id="KKM24808.1"/>
    </source>
</evidence>
<dbReference type="SUPFAM" id="SSF52540">
    <property type="entry name" value="P-loop containing nucleoside triphosphate hydrolases"/>
    <property type="match status" value="1"/>
</dbReference>